<sequence length="250" mass="28991">MTTMKKNTNKKNWIAIVGVLLAILSIILSFIPAFTNYVLTVFLLSVFALFHDQYSKTQTILKNTEETSNQVSLDVKNHLRVIRLDTPGKTFNDYIIKRLDIISEIRNTSFNVSADDRDANIYFNKTDTLKVAPEFVKSNIDNGLIWHDVGDKYAKKRFKTWHDYFYPEEQVTSSMGEYKSKLINPRVPYPNFLIITYKDARQEVLFNWDLRLNGTQPSVLVSNEDDLIQFYSAQFNLLYNNATDDADNSK</sequence>
<name>A0A6G8AKW4_9ENTE</name>
<evidence type="ECO:0000313" key="3">
    <source>
        <dbReference type="Proteomes" id="UP000500890"/>
    </source>
</evidence>
<dbReference type="AlphaFoldDB" id="A0A6G8AKW4"/>
<keyword evidence="1" id="KW-1133">Transmembrane helix</keyword>
<keyword evidence="1" id="KW-0812">Transmembrane</keyword>
<evidence type="ECO:0000313" key="2">
    <source>
        <dbReference type="EMBL" id="QIL45602.1"/>
    </source>
</evidence>
<gene>
    <name evidence="2" type="ORF">G7081_00125</name>
</gene>
<keyword evidence="3" id="KW-1185">Reference proteome</keyword>
<dbReference type="RefSeq" id="WP_166006262.1">
    <property type="nucleotide sequence ID" value="NZ_CP049886.1"/>
</dbReference>
<keyword evidence="1" id="KW-0472">Membrane</keyword>
<organism evidence="2 3">
    <name type="scientific">Vagococcus coleopterorum</name>
    <dbReference type="NCBI Taxonomy" id="2714946"/>
    <lineage>
        <taxon>Bacteria</taxon>
        <taxon>Bacillati</taxon>
        <taxon>Bacillota</taxon>
        <taxon>Bacilli</taxon>
        <taxon>Lactobacillales</taxon>
        <taxon>Enterococcaceae</taxon>
        <taxon>Vagococcus</taxon>
    </lineage>
</organism>
<dbReference type="Proteomes" id="UP000500890">
    <property type="component" value="Chromosome"/>
</dbReference>
<dbReference type="EMBL" id="CP049886">
    <property type="protein sequence ID" value="QIL45602.1"/>
    <property type="molecule type" value="Genomic_DNA"/>
</dbReference>
<evidence type="ECO:0000256" key="1">
    <source>
        <dbReference type="SAM" id="Phobius"/>
    </source>
</evidence>
<reference evidence="2 3" key="1">
    <citation type="submission" date="2020-03" db="EMBL/GenBank/DDBJ databases">
        <title>Vagococcus sp. nov., isolated from beetles.</title>
        <authorList>
            <person name="Hyun D.-W."/>
            <person name="Bae J.-W."/>
        </authorList>
    </citation>
    <scope>NUCLEOTIDE SEQUENCE [LARGE SCALE GENOMIC DNA]</scope>
    <source>
        <strain evidence="2 3">HDW17A</strain>
    </source>
</reference>
<dbReference type="KEGG" id="vah:G7081_00125"/>
<protein>
    <submittedName>
        <fullName evidence="2">Uncharacterized protein</fullName>
    </submittedName>
</protein>
<accession>A0A6G8AKW4</accession>
<feature type="transmembrane region" description="Helical" evidence="1">
    <location>
        <begin position="12"/>
        <end position="31"/>
    </location>
</feature>
<proteinExistence type="predicted"/>